<dbReference type="EMBL" id="HE804045">
    <property type="protein sequence ID" value="CCH30307.1"/>
    <property type="molecule type" value="Genomic_DNA"/>
</dbReference>
<dbReference type="AlphaFoldDB" id="K0JY93"/>
<evidence type="ECO:0000256" key="2">
    <source>
        <dbReference type="SAM" id="MobiDB-lite"/>
    </source>
</evidence>
<keyword evidence="1 4" id="KW-0378">Hydrolase</keyword>
<dbReference type="SUPFAM" id="SSF51556">
    <property type="entry name" value="Metallo-dependent hydrolases"/>
    <property type="match status" value="1"/>
</dbReference>
<dbReference type="InterPro" id="IPR032466">
    <property type="entry name" value="Metal_Hydrolase"/>
</dbReference>
<feature type="domain" description="Amidohydrolase-related" evidence="3">
    <location>
        <begin position="79"/>
        <end position="421"/>
    </location>
</feature>
<evidence type="ECO:0000259" key="3">
    <source>
        <dbReference type="Pfam" id="PF01979"/>
    </source>
</evidence>
<feature type="region of interest" description="Disordered" evidence="2">
    <location>
        <begin position="1"/>
        <end position="21"/>
    </location>
</feature>
<dbReference type="Gene3D" id="3.20.20.140">
    <property type="entry name" value="Metal-dependent hydrolases"/>
    <property type="match status" value="1"/>
</dbReference>
<keyword evidence="5" id="KW-1185">Reference proteome</keyword>
<dbReference type="BioCyc" id="SESP1179773:BN6_RS14575-MONOMER"/>
<dbReference type="Gene3D" id="2.30.40.10">
    <property type="entry name" value="Urease, subunit C, domain 1"/>
    <property type="match status" value="1"/>
</dbReference>
<dbReference type="NCBIfam" id="NF006055">
    <property type="entry name" value="PRK08203.1"/>
    <property type="match status" value="1"/>
</dbReference>
<dbReference type="PANTHER" id="PTHR43794:SF11">
    <property type="entry name" value="AMIDOHYDROLASE-RELATED DOMAIN-CONTAINING PROTEIN"/>
    <property type="match status" value="1"/>
</dbReference>
<sequence length="474" mass="49610">MPLHRLREDPGRGAARGAEGAAVTPTVLDGVAVSTMDEAGTEHAFGHVVFEHGRITAVGPGQAPRPTGPHTWVDGSGCLVTPGLVNTHHHLYQWATRGLAQDATLFEWLTTLYPVWRGLDAEITHAAASAGLARLATTGCTTAADHHYVFPRAGGDQFEALVGAGRRIGLRLHAVRGSMDRGRSHGGLPPDDLVEDTDTALVATEKAIDAHHDPSPDSVLRVAVGPCSPFSVSPELMSGAAELARRKGVRLHTHLAETLDEEDQCQAEHGCSPTEYAERTGWLGEDVWLAHTVHLSQDAVRKLGATGTGSAHCPTSNGRLGTGTAPVRDLLDAGAPVGLGVDGAASNESGGLVEELRQALLQARQRGGPRALDVRRALWLGTMGGARCLGRAAEIGSVEPGKLADLAVWRLDGLAHAGIDDPVAALVLGPTPELKLLLVGGRTVVADGELRTAADAELARELRAASTRLKEAAR</sequence>
<dbReference type="HOGENOM" id="CLU_012358_2_3_11"/>
<dbReference type="GO" id="GO:0016810">
    <property type="term" value="F:hydrolase activity, acting on carbon-nitrogen (but not peptide) bonds"/>
    <property type="evidence" value="ECO:0007669"/>
    <property type="project" value="InterPro"/>
</dbReference>
<dbReference type="InterPro" id="IPR006680">
    <property type="entry name" value="Amidohydro-rel"/>
</dbReference>
<dbReference type="STRING" id="1179773.BN6_30000"/>
<proteinExistence type="predicted"/>
<reference evidence="4 5" key="1">
    <citation type="journal article" date="2012" name="BMC Genomics">
        <title>Complete genome sequence of Saccharothrix espanaensis DSM 44229T and comparison to the other completely sequenced Pseudonocardiaceae.</title>
        <authorList>
            <person name="Strobel T."/>
            <person name="Al-Dilaimi A."/>
            <person name="Blom J."/>
            <person name="Gessner A."/>
            <person name="Kalinowski J."/>
            <person name="Luzhetska M."/>
            <person name="Puhler A."/>
            <person name="Szczepanowski R."/>
            <person name="Bechthold A."/>
            <person name="Ruckert C."/>
        </authorList>
    </citation>
    <scope>NUCLEOTIDE SEQUENCE [LARGE SCALE GENOMIC DNA]</scope>
    <source>
        <strain evidence="5">ATCC 51144 / DSM 44229 / JCM 9112 / NBRC 15066 / NRRL 15764</strain>
    </source>
</reference>
<evidence type="ECO:0000256" key="1">
    <source>
        <dbReference type="ARBA" id="ARBA00022801"/>
    </source>
</evidence>
<feature type="compositionally biased region" description="Basic and acidic residues" evidence="2">
    <location>
        <begin position="1"/>
        <end position="11"/>
    </location>
</feature>
<protein>
    <submittedName>
        <fullName evidence="4">Hydroxyatrazine ethylaminohydrolase</fullName>
    </submittedName>
</protein>
<dbReference type="InterPro" id="IPR050287">
    <property type="entry name" value="MTA/SAH_deaminase"/>
</dbReference>
<dbReference type="PANTHER" id="PTHR43794">
    <property type="entry name" value="AMINOHYDROLASE SSNA-RELATED"/>
    <property type="match status" value="1"/>
</dbReference>
<dbReference type="Pfam" id="PF01979">
    <property type="entry name" value="Amidohydro_1"/>
    <property type="match status" value="1"/>
</dbReference>
<dbReference type="Proteomes" id="UP000006281">
    <property type="component" value="Chromosome"/>
</dbReference>
<dbReference type="SUPFAM" id="SSF51338">
    <property type="entry name" value="Composite domain of metallo-dependent hydrolases"/>
    <property type="match status" value="1"/>
</dbReference>
<organism evidence="4 5">
    <name type="scientific">Saccharothrix espanaensis (strain ATCC 51144 / DSM 44229 / JCM 9112 / NBRC 15066 / NRRL 15764)</name>
    <dbReference type="NCBI Taxonomy" id="1179773"/>
    <lineage>
        <taxon>Bacteria</taxon>
        <taxon>Bacillati</taxon>
        <taxon>Actinomycetota</taxon>
        <taxon>Actinomycetes</taxon>
        <taxon>Pseudonocardiales</taxon>
        <taxon>Pseudonocardiaceae</taxon>
        <taxon>Saccharothrix</taxon>
    </lineage>
</organism>
<dbReference type="CDD" id="cd01298">
    <property type="entry name" value="ATZ_TRZ_like"/>
    <property type="match status" value="1"/>
</dbReference>
<dbReference type="PATRIC" id="fig|1179773.3.peg.2993"/>
<accession>K0JY93</accession>
<feature type="compositionally biased region" description="Low complexity" evidence="2">
    <location>
        <begin position="12"/>
        <end position="21"/>
    </location>
</feature>
<dbReference type="InterPro" id="IPR011059">
    <property type="entry name" value="Metal-dep_hydrolase_composite"/>
</dbReference>
<evidence type="ECO:0000313" key="5">
    <source>
        <dbReference type="Proteomes" id="UP000006281"/>
    </source>
</evidence>
<gene>
    <name evidence="4" type="ordered locus">BN6_30000</name>
</gene>
<dbReference type="eggNOG" id="COG0402">
    <property type="taxonomic scope" value="Bacteria"/>
</dbReference>
<evidence type="ECO:0000313" key="4">
    <source>
        <dbReference type="EMBL" id="CCH30307.1"/>
    </source>
</evidence>
<name>K0JY93_SACES</name>
<dbReference type="KEGG" id="sesp:BN6_30000"/>